<comment type="caution">
    <text evidence="1">The sequence shown here is derived from an EMBL/GenBank/DDBJ whole genome shotgun (WGS) entry which is preliminary data.</text>
</comment>
<reference evidence="1 2" key="1">
    <citation type="submission" date="2019-12" db="EMBL/GenBank/DDBJ databases">
        <title>Microbes associate with the intestines of laboratory mice.</title>
        <authorList>
            <person name="Navarre W."/>
            <person name="Wong E."/>
        </authorList>
    </citation>
    <scope>NUCLEOTIDE SEQUENCE [LARGE SCALE GENOMIC DNA]</scope>
    <source>
        <strain evidence="1 2">NM82_D38</strain>
    </source>
</reference>
<dbReference type="RefSeq" id="WP_160335241.1">
    <property type="nucleotide sequence ID" value="NZ_WSRP01000016.1"/>
</dbReference>
<dbReference type="Proteomes" id="UP000472580">
    <property type="component" value="Unassembled WGS sequence"/>
</dbReference>
<gene>
    <name evidence="1" type="ORF">E5987_06245</name>
</gene>
<proteinExistence type="predicted"/>
<name>A0A6L6YJ81_9BURK</name>
<dbReference type="AlphaFoldDB" id="A0A6L6YJ81"/>
<evidence type="ECO:0000313" key="1">
    <source>
        <dbReference type="EMBL" id="MVX56809.1"/>
    </source>
</evidence>
<protein>
    <submittedName>
        <fullName evidence="1">Uncharacterized protein</fullName>
    </submittedName>
</protein>
<keyword evidence="2" id="KW-1185">Reference proteome</keyword>
<organism evidence="1 2">
    <name type="scientific">Parasutterella muris</name>
    <dbReference type="NCBI Taxonomy" id="2565572"/>
    <lineage>
        <taxon>Bacteria</taxon>
        <taxon>Pseudomonadati</taxon>
        <taxon>Pseudomonadota</taxon>
        <taxon>Betaproteobacteria</taxon>
        <taxon>Burkholderiales</taxon>
        <taxon>Sutterellaceae</taxon>
        <taxon>Parasutterella</taxon>
    </lineage>
</organism>
<sequence length="69" mass="7855">MTETLKIDIKSIQVIDEKAYFQIVEVEKSNKIMRLNNNVKVEFIETSTDADHLIIEGASGEMISIKITK</sequence>
<dbReference type="EMBL" id="WSRP01000016">
    <property type="protein sequence ID" value="MVX56809.1"/>
    <property type="molecule type" value="Genomic_DNA"/>
</dbReference>
<accession>A0A6L6YJ81</accession>
<evidence type="ECO:0000313" key="2">
    <source>
        <dbReference type="Proteomes" id="UP000472580"/>
    </source>
</evidence>